<feature type="region of interest" description="Disordered" evidence="2">
    <location>
        <begin position="683"/>
        <end position="722"/>
    </location>
</feature>
<organism evidence="4 5">
    <name type="scientific">Pseudo-nitzschia multistriata</name>
    <dbReference type="NCBI Taxonomy" id="183589"/>
    <lineage>
        <taxon>Eukaryota</taxon>
        <taxon>Sar</taxon>
        <taxon>Stramenopiles</taxon>
        <taxon>Ochrophyta</taxon>
        <taxon>Bacillariophyta</taxon>
        <taxon>Bacillariophyceae</taxon>
        <taxon>Bacillariophycidae</taxon>
        <taxon>Bacillariales</taxon>
        <taxon>Bacillariaceae</taxon>
        <taxon>Pseudo-nitzschia</taxon>
    </lineage>
</organism>
<feature type="compositionally biased region" description="Basic residues" evidence="2">
    <location>
        <begin position="62"/>
        <end position="74"/>
    </location>
</feature>
<evidence type="ECO:0000313" key="5">
    <source>
        <dbReference type="Proteomes" id="UP000291116"/>
    </source>
</evidence>
<accession>A0A448Z7S8</accession>
<feature type="compositionally biased region" description="Low complexity" evidence="2">
    <location>
        <begin position="776"/>
        <end position="793"/>
    </location>
</feature>
<evidence type="ECO:0000313" key="4">
    <source>
        <dbReference type="EMBL" id="VEU38085.1"/>
    </source>
</evidence>
<evidence type="ECO:0000256" key="2">
    <source>
        <dbReference type="SAM" id="MobiDB-lite"/>
    </source>
</evidence>
<dbReference type="OrthoDB" id="426586at2759"/>
<name>A0A448Z7S8_9STRA</name>
<reference evidence="4 5" key="1">
    <citation type="submission" date="2019-01" db="EMBL/GenBank/DDBJ databases">
        <authorList>
            <person name="Ferrante I. M."/>
        </authorList>
    </citation>
    <scope>NUCLEOTIDE SEQUENCE [LARGE SCALE GENOMIC DNA]</scope>
    <source>
        <strain evidence="4 5">B856</strain>
    </source>
</reference>
<evidence type="ECO:0008006" key="6">
    <source>
        <dbReference type="Google" id="ProtNLM"/>
    </source>
</evidence>
<protein>
    <recommendedName>
        <fullName evidence="6">Calcineurin-like phosphoesterase domain-containing protein</fullName>
    </recommendedName>
</protein>
<feature type="region of interest" description="Disordered" evidence="2">
    <location>
        <begin position="59"/>
        <end position="146"/>
    </location>
</feature>
<feature type="compositionally biased region" description="Basic residues" evidence="2">
    <location>
        <begin position="102"/>
        <end position="115"/>
    </location>
</feature>
<gene>
    <name evidence="4" type="ORF">PSNMU_V1.4_AUG-EV-PASAV3_0048980</name>
</gene>
<dbReference type="PANTHER" id="PTHR42254">
    <property type="entry name" value="METALLOPHOS DOMAIN-CONTAINING PROTEIN"/>
    <property type="match status" value="1"/>
</dbReference>
<feature type="region of interest" description="Disordered" evidence="2">
    <location>
        <begin position="768"/>
        <end position="793"/>
    </location>
</feature>
<feature type="region of interest" description="Disordered" evidence="2">
    <location>
        <begin position="595"/>
        <end position="631"/>
    </location>
</feature>
<keyword evidence="1" id="KW-0175">Coiled coil</keyword>
<dbReference type="AlphaFoldDB" id="A0A448Z7S8"/>
<keyword evidence="5" id="KW-1185">Reference proteome</keyword>
<dbReference type="Proteomes" id="UP000291116">
    <property type="component" value="Unassembled WGS sequence"/>
</dbReference>
<dbReference type="InterPro" id="IPR029052">
    <property type="entry name" value="Metallo-depent_PP-like"/>
</dbReference>
<feature type="compositionally biased region" description="Low complexity" evidence="2">
    <location>
        <begin position="83"/>
        <end position="94"/>
    </location>
</feature>
<evidence type="ECO:0000256" key="3">
    <source>
        <dbReference type="SAM" id="Phobius"/>
    </source>
</evidence>
<evidence type="ECO:0000256" key="1">
    <source>
        <dbReference type="SAM" id="Coils"/>
    </source>
</evidence>
<feature type="coiled-coil region" evidence="1">
    <location>
        <begin position="499"/>
        <end position="526"/>
    </location>
</feature>
<dbReference type="SUPFAM" id="SSF56300">
    <property type="entry name" value="Metallo-dependent phosphatases"/>
    <property type="match status" value="1"/>
</dbReference>
<dbReference type="PANTHER" id="PTHR42254:SF1">
    <property type="entry name" value="CALCINEURIN-LIKE PHOSPHOESTERASE DOMAIN-CONTAINING PROTEIN"/>
    <property type="match status" value="1"/>
</dbReference>
<dbReference type="Gene3D" id="3.60.21.10">
    <property type="match status" value="1"/>
</dbReference>
<proteinExistence type="predicted"/>
<keyword evidence="3" id="KW-1133">Transmembrane helix</keyword>
<sequence length="876" mass="97310">MRRKDNPLPSLHFSSLVTLYIAVSVLLIARHDRSPTTTMAWTMIRRSCRQWFPSRNQMRRTGTNHHQQRAHKHATTSPGLWTSAAPSAAGSSSARTFLDSRQHRHRSWGMHAAHKPSHDGGDHYSSSVSRKNRRRPRRLSSSLAATTSASSSSSRLYRYRDFLEKGEHDRIVLSYLTDIEGDKFYLDRYVDNSKILTWIPSDDDAEPPGNDTEQSPFSLSYYSCKEYPPARFPYNRRMDFVDSNSMLVFGGDLWDKGGFDLYVTRQLMDLKRRYPDRVVWVLGNRDINKLRMMQELGLPPAESSTDKSNTGAAAASNLSVPYHPGLTWFRGSGRVGDPSGPLPSMVPGDRLRWILGNTMGSPDAMEHRRQELAWEAGGCRETGGTSAASSAEGISDCDVVRSYQESCHPRGEMGRFLAEGLLAAKVGPILFVHGSLPLTKDTMERGLRDGGDGSNIWDDLTFCMPWINKTHHEYSEDHRFESASDLGVETIEDWLDAVNRFASRNVEAWERDIARLEREAGQQATNATHNASDGVEEESKDSIWAYRAGYGNGPSHSGIYYSDLVQYGMGMIPGGKKNPTVVYNSFTPEGMPTFFLPPEESGGTNGDCEEALGTEHASERDSGNNPSSSESDVAICTRQFFERSSMRLILTGHKPQGDMPSPIRVDRSSWVICADTSYSGDTKWFHDERNATNPSKMERRKRQEEEQHEKRKRSNLGRGNSISFRGETAVSEVLVELSGKDLSPESVSYHGVLSDGTEYESVNLLDDGEDESGAVSADDAGSNSNGSGSCGSLDSMPATAAILGRVAPTNMVPDPLNSPHEGRWWTKGICRDGSHLYYAGEGYNVWNYIVSPSDIDGNRSNTKYIDNTASESDAKK</sequence>
<keyword evidence="3" id="KW-0812">Transmembrane</keyword>
<keyword evidence="3" id="KW-0472">Membrane</keyword>
<dbReference type="EMBL" id="CAACVS010000153">
    <property type="protein sequence ID" value="VEU38085.1"/>
    <property type="molecule type" value="Genomic_DNA"/>
</dbReference>
<feature type="transmembrane region" description="Helical" evidence="3">
    <location>
        <begin position="12"/>
        <end position="29"/>
    </location>
</feature>